<feature type="transmembrane region" description="Helical" evidence="2">
    <location>
        <begin position="6"/>
        <end position="28"/>
    </location>
</feature>
<feature type="region of interest" description="Disordered" evidence="1">
    <location>
        <begin position="31"/>
        <end position="50"/>
    </location>
</feature>
<evidence type="ECO:0000256" key="2">
    <source>
        <dbReference type="SAM" id="Phobius"/>
    </source>
</evidence>
<evidence type="ECO:0000313" key="4">
    <source>
        <dbReference type="Proteomes" id="UP000199114"/>
    </source>
</evidence>
<keyword evidence="2" id="KW-0812">Transmembrane</keyword>
<dbReference type="RefSeq" id="WP_175480109.1">
    <property type="nucleotide sequence ID" value="NZ_FOFD01000003.1"/>
</dbReference>
<keyword evidence="2" id="KW-1133">Transmembrane helix</keyword>
<dbReference type="AlphaFoldDB" id="A0A1H9IR67"/>
<name>A0A1H9IR67_9EURY</name>
<protein>
    <submittedName>
        <fullName evidence="3">Uncharacterized protein</fullName>
    </submittedName>
</protein>
<sequence length="50" mass="5312">MIDQSTGLGSVVIGVIVPCYGLAGGGAFRPRERQARGEVEEAKYGERTET</sequence>
<organism evidence="3 4">
    <name type="scientific">Natrinema salaciae</name>
    <dbReference type="NCBI Taxonomy" id="1186196"/>
    <lineage>
        <taxon>Archaea</taxon>
        <taxon>Methanobacteriati</taxon>
        <taxon>Methanobacteriota</taxon>
        <taxon>Stenosarchaea group</taxon>
        <taxon>Halobacteria</taxon>
        <taxon>Halobacteriales</taxon>
        <taxon>Natrialbaceae</taxon>
        <taxon>Natrinema</taxon>
    </lineage>
</organism>
<evidence type="ECO:0000313" key="3">
    <source>
        <dbReference type="EMBL" id="SEQ76992.1"/>
    </source>
</evidence>
<gene>
    <name evidence="3" type="ORF">SAMN04489841_2307</name>
</gene>
<evidence type="ECO:0000256" key="1">
    <source>
        <dbReference type="SAM" id="MobiDB-lite"/>
    </source>
</evidence>
<keyword evidence="4" id="KW-1185">Reference proteome</keyword>
<dbReference type="Proteomes" id="UP000199114">
    <property type="component" value="Unassembled WGS sequence"/>
</dbReference>
<accession>A0A1H9IR67</accession>
<proteinExistence type="predicted"/>
<reference evidence="4" key="1">
    <citation type="submission" date="2016-10" db="EMBL/GenBank/DDBJ databases">
        <authorList>
            <person name="Varghese N."/>
            <person name="Submissions S."/>
        </authorList>
    </citation>
    <scope>NUCLEOTIDE SEQUENCE [LARGE SCALE GENOMIC DNA]</scope>
    <source>
        <strain evidence="4">DSM 25055</strain>
    </source>
</reference>
<keyword evidence="2" id="KW-0472">Membrane</keyword>
<dbReference type="EMBL" id="FOFD01000003">
    <property type="protein sequence ID" value="SEQ76992.1"/>
    <property type="molecule type" value="Genomic_DNA"/>
</dbReference>